<dbReference type="SUPFAM" id="SSF53822">
    <property type="entry name" value="Periplasmic binding protein-like I"/>
    <property type="match status" value="1"/>
</dbReference>
<dbReference type="GO" id="GO:0003700">
    <property type="term" value="F:DNA-binding transcription factor activity"/>
    <property type="evidence" value="ECO:0007669"/>
    <property type="project" value="TreeGrafter"/>
</dbReference>
<dbReference type="SMART" id="SM00354">
    <property type="entry name" value="HTH_LACI"/>
    <property type="match status" value="1"/>
</dbReference>
<keyword evidence="3" id="KW-0804">Transcription</keyword>
<dbReference type="InterPro" id="IPR046335">
    <property type="entry name" value="LacI/GalR-like_sensor"/>
</dbReference>
<dbReference type="PANTHER" id="PTHR30146:SF149">
    <property type="entry name" value="HTH-TYPE TRANSCRIPTIONAL REGULATOR EBGR"/>
    <property type="match status" value="1"/>
</dbReference>
<dbReference type="CDD" id="cd01544">
    <property type="entry name" value="PBP1_GalR"/>
    <property type="match status" value="1"/>
</dbReference>
<dbReference type="Gene3D" id="1.10.260.40">
    <property type="entry name" value="lambda repressor-like DNA-binding domains"/>
    <property type="match status" value="1"/>
</dbReference>
<dbReference type="PRINTS" id="PR00036">
    <property type="entry name" value="HTHLACI"/>
</dbReference>
<dbReference type="EMBL" id="AYYP01000001">
    <property type="protein sequence ID" value="KRM66455.1"/>
    <property type="molecule type" value="Genomic_DNA"/>
</dbReference>
<dbReference type="InterPro" id="IPR028082">
    <property type="entry name" value="Peripla_BP_I"/>
</dbReference>
<dbReference type="PATRIC" id="fig|1423718.3.peg.2032"/>
<dbReference type="Pfam" id="PF00356">
    <property type="entry name" value="LacI"/>
    <property type="match status" value="1"/>
</dbReference>
<evidence type="ECO:0000256" key="2">
    <source>
        <dbReference type="ARBA" id="ARBA00023125"/>
    </source>
</evidence>
<proteinExistence type="predicted"/>
<comment type="caution">
    <text evidence="5">The sequence shown here is derived from an EMBL/GenBank/DDBJ whole genome shotgun (WGS) entry which is preliminary data.</text>
</comment>
<feature type="domain" description="HTH lacI-type" evidence="4">
    <location>
        <begin position="2"/>
        <end position="58"/>
    </location>
</feature>
<protein>
    <submittedName>
        <fullName evidence="5">Galactose operon repressor</fullName>
    </submittedName>
</protein>
<evidence type="ECO:0000313" key="6">
    <source>
        <dbReference type="Proteomes" id="UP000051008"/>
    </source>
</evidence>
<accession>A0A0R2AHG4</accession>
<dbReference type="PANTHER" id="PTHR30146">
    <property type="entry name" value="LACI-RELATED TRANSCRIPTIONAL REPRESSOR"/>
    <property type="match status" value="1"/>
</dbReference>
<dbReference type="SUPFAM" id="SSF47413">
    <property type="entry name" value="lambda repressor-like DNA-binding domains"/>
    <property type="match status" value="1"/>
</dbReference>
<organism evidence="5 6">
    <name type="scientific">Ligilactobacillus agilis DSM 20509</name>
    <dbReference type="NCBI Taxonomy" id="1423718"/>
    <lineage>
        <taxon>Bacteria</taxon>
        <taxon>Bacillati</taxon>
        <taxon>Bacillota</taxon>
        <taxon>Bacilli</taxon>
        <taxon>Lactobacillales</taxon>
        <taxon>Lactobacillaceae</taxon>
        <taxon>Ligilactobacillus</taxon>
    </lineage>
</organism>
<keyword evidence="6" id="KW-1185">Reference proteome</keyword>
<reference evidence="5 6" key="1">
    <citation type="journal article" date="2015" name="Genome Announc.">
        <title>Expanding the biotechnology potential of lactobacilli through comparative genomics of 213 strains and associated genera.</title>
        <authorList>
            <person name="Sun Z."/>
            <person name="Harris H.M."/>
            <person name="McCann A."/>
            <person name="Guo C."/>
            <person name="Argimon S."/>
            <person name="Zhang W."/>
            <person name="Yang X."/>
            <person name="Jeffery I.B."/>
            <person name="Cooney J.C."/>
            <person name="Kagawa T.F."/>
            <person name="Liu W."/>
            <person name="Song Y."/>
            <person name="Salvetti E."/>
            <person name="Wrobel A."/>
            <person name="Rasinkangas P."/>
            <person name="Parkhill J."/>
            <person name="Rea M.C."/>
            <person name="O'Sullivan O."/>
            <person name="Ritari J."/>
            <person name="Douillard F.P."/>
            <person name="Paul Ross R."/>
            <person name="Yang R."/>
            <person name="Briner A.E."/>
            <person name="Felis G.E."/>
            <person name="de Vos W.M."/>
            <person name="Barrangou R."/>
            <person name="Klaenhammer T.R."/>
            <person name="Caufield P.W."/>
            <person name="Cui Y."/>
            <person name="Zhang H."/>
            <person name="O'Toole P.W."/>
        </authorList>
    </citation>
    <scope>NUCLEOTIDE SEQUENCE [LARGE SCALE GENOMIC DNA]</scope>
    <source>
        <strain evidence="5 6">DSM 20509</strain>
    </source>
</reference>
<gene>
    <name evidence="5" type="ORF">FC14_GL001957</name>
</gene>
<dbReference type="CDD" id="cd01392">
    <property type="entry name" value="HTH_LacI"/>
    <property type="match status" value="1"/>
</dbReference>
<dbReference type="RefSeq" id="WP_056975499.1">
    <property type="nucleotide sequence ID" value="NZ_AYYP01000001.1"/>
</dbReference>
<dbReference type="AlphaFoldDB" id="A0A0R2AHG4"/>
<evidence type="ECO:0000256" key="1">
    <source>
        <dbReference type="ARBA" id="ARBA00023015"/>
    </source>
</evidence>
<evidence type="ECO:0000313" key="5">
    <source>
        <dbReference type="EMBL" id="KRM66455.1"/>
    </source>
</evidence>
<evidence type="ECO:0000259" key="4">
    <source>
        <dbReference type="PROSITE" id="PS50932"/>
    </source>
</evidence>
<keyword evidence="1" id="KW-0805">Transcription regulation</keyword>
<dbReference type="InterPro" id="IPR000843">
    <property type="entry name" value="HTH_LacI"/>
</dbReference>
<evidence type="ECO:0000256" key="3">
    <source>
        <dbReference type="ARBA" id="ARBA00023163"/>
    </source>
</evidence>
<dbReference type="GO" id="GO:0000976">
    <property type="term" value="F:transcription cis-regulatory region binding"/>
    <property type="evidence" value="ECO:0007669"/>
    <property type="project" value="TreeGrafter"/>
</dbReference>
<dbReference type="InterPro" id="IPR010982">
    <property type="entry name" value="Lambda_DNA-bd_dom_sf"/>
</dbReference>
<sequence length="334" mass="36998">MATIKDIAERAQVSTATVSRVLNNDKSMSVSAETKQRIFEVADELDYTKHKKQHPSKTTTNKLAIVQWYTKEEELDDLYYYSIRVGLEKHAQELGFDLVRIFNNDPLTDAQNVDGIIAIGKFSASQIKSLAKLNSNLVFVDSDTLNAGYSCVCTDFQNSVTNVLDHFIKQGQTKIGMLAGEEATSDRKLSLIDPRFSTFKHYLSENGFYNSKYVYVGPFTTDAGYKMMKAAINELGADLPQAFFAANDALAIGALRALQEANLSVPDRVSLISFNDTSAAKFVYPPLSAVTVYTKEMGQAAVDLLKRKLDQQDLGVPRMIKIATKLTLRGSSLN</sequence>
<dbReference type="PROSITE" id="PS00356">
    <property type="entry name" value="HTH_LACI_1"/>
    <property type="match status" value="1"/>
</dbReference>
<dbReference type="Proteomes" id="UP000051008">
    <property type="component" value="Unassembled WGS sequence"/>
</dbReference>
<dbReference type="PROSITE" id="PS50932">
    <property type="entry name" value="HTH_LACI_2"/>
    <property type="match status" value="1"/>
</dbReference>
<dbReference type="Pfam" id="PF13377">
    <property type="entry name" value="Peripla_BP_3"/>
    <property type="match status" value="1"/>
</dbReference>
<keyword evidence="2" id="KW-0238">DNA-binding</keyword>
<name>A0A0R2AHG4_9LACO</name>
<dbReference type="OrthoDB" id="43195at2"/>
<dbReference type="Gene3D" id="3.40.50.2300">
    <property type="match status" value="2"/>
</dbReference>